<reference evidence="4" key="1">
    <citation type="journal article" date="2019" name="Int. J. Syst. Evol. Microbiol.">
        <title>The Global Catalogue of Microorganisms (GCM) 10K type strain sequencing project: providing services to taxonomists for standard genome sequencing and annotation.</title>
        <authorList>
            <consortium name="The Broad Institute Genomics Platform"/>
            <consortium name="The Broad Institute Genome Sequencing Center for Infectious Disease"/>
            <person name="Wu L."/>
            <person name="Ma J."/>
        </authorList>
    </citation>
    <scope>NUCLEOTIDE SEQUENCE [LARGE SCALE GENOMIC DNA]</scope>
    <source>
        <strain evidence="4">ZS-35-S2</strain>
    </source>
</reference>
<feature type="signal peptide" evidence="2">
    <location>
        <begin position="1"/>
        <end position="27"/>
    </location>
</feature>
<gene>
    <name evidence="3" type="ORF">ACFP2T_01635</name>
</gene>
<dbReference type="Proteomes" id="UP001596203">
    <property type="component" value="Unassembled WGS sequence"/>
</dbReference>
<keyword evidence="4" id="KW-1185">Reference proteome</keyword>
<accession>A0ABW1K2G4</accession>
<feature type="region of interest" description="Disordered" evidence="1">
    <location>
        <begin position="33"/>
        <end position="56"/>
    </location>
</feature>
<comment type="caution">
    <text evidence="3">The sequence shown here is derived from an EMBL/GenBank/DDBJ whole genome shotgun (WGS) entry which is preliminary data.</text>
</comment>
<feature type="compositionally biased region" description="Low complexity" evidence="1">
    <location>
        <begin position="38"/>
        <end position="56"/>
    </location>
</feature>
<dbReference type="RefSeq" id="WP_377416461.1">
    <property type="nucleotide sequence ID" value="NZ_JBHSPR010000001.1"/>
</dbReference>
<evidence type="ECO:0000313" key="4">
    <source>
        <dbReference type="Proteomes" id="UP001596203"/>
    </source>
</evidence>
<name>A0ABW1K2G4_9ACTN</name>
<proteinExistence type="predicted"/>
<evidence type="ECO:0000313" key="3">
    <source>
        <dbReference type="EMBL" id="MFC6014898.1"/>
    </source>
</evidence>
<evidence type="ECO:0000256" key="2">
    <source>
        <dbReference type="SAM" id="SignalP"/>
    </source>
</evidence>
<feature type="chain" id="PRO_5045220993" description="DUF3558 domain-containing protein" evidence="2">
    <location>
        <begin position="28"/>
        <end position="200"/>
    </location>
</feature>
<protein>
    <recommendedName>
        <fullName evidence="5">DUF3558 domain-containing protein</fullName>
    </recommendedName>
</protein>
<evidence type="ECO:0008006" key="5">
    <source>
        <dbReference type="Google" id="ProtNLM"/>
    </source>
</evidence>
<sequence>MATPENARRFVTLAAAALMVLVGSACGNGADAGSTGDTASFGGPPTATAPAKASTPARPKTITSACKLLPASVVVKVLGGSSETNLKANEAPVEEKETKRYSCGYEDNDREALSLIVTAYPDRADTVKETIDAIAKSSEARTTRIDGVGADAVSYVTDGARVLALALPYETDLRLAILTGPSIIPQNKLAELGKQLASRL</sequence>
<dbReference type="EMBL" id="JBHSPR010000001">
    <property type="protein sequence ID" value="MFC6014898.1"/>
    <property type="molecule type" value="Genomic_DNA"/>
</dbReference>
<evidence type="ECO:0000256" key="1">
    <source>
        <dbReference type="SAM" id="MobiDB-lite"/>
    </source>
</evidence>
<organism evidence="3 4">
    <name type="scientific">Plantactinospora solaniradicis</name>
    <dbReference type="NCBI Taxonomy" id="1723736"/>
    <lineage>
        <taxon>Bacteria</taxon>
        <taxon>Bacillati</taxon>
        <taxon>Actinomycetota</taxon>
        <taxon>Actinomycetes</taxon>
        <taxon>Micromonosporales</taxon>
        <taxon>Micromonosporaceae</taxon>
        <taxon>Plantactinospora</taxon>
    </lineage>
</organism>
<keyword evidence="2" id="KW-0732">Signal</keyword>